<dbReference type="CDD" id="cd02440">
    <property type="entry name" value="AdoMet_MTases"/>
    <property type="match status" value="1"/>
</dbReference>
<dbReference type="PANTHER" id="PTHR14614">
    <property type="entry name" value="HEPATOCELLULAR CARCINOMA-ASSOCIATED ANTIGEN"/>
    <property type="match status" value="1"/>
</dbReference>
<dbReference type="Proteomes" id="UP001156682">
    <property type="component" value="Unassembled WGS sequence"/>
</dbReference>
<proteinExistence type="predicted"/>
<comment type="caution">
    <text evidence="1">The sequence shown here is derived from an EMBL/GenBank/DDBJ whole genome shotgun (WGS) entry which is preliminary data.</text>
</comment>
<dbReference type="GO" id="GO:0032259">
    <property type="term" value="P:methylation"/>
    <property type="evidence" value="ECO:0007669"/>
    <property type="project" value="UniProtKB-KW"/>
</dbReference>
<evidence type="ECO:0000313" key="1">
    <source>
        <dbReference type="EMBL" id="GLR64006.1"/>
    </source>
</evidence>
<keyword evidence="1" id="KW-0808">Transferase</keyword>
<name>A0ABQ5ZZA8_9GAMM</name>
<reference evidence="2" key="1">
    <citation type="journal article" date="2019" name="Int. J. Syst. Evol. Microbiol.">
        <title>The Global Catalogue of Microorganisms (GCM) 10K type strain sequencing project: providing services to taxonomists for standard genome sequencing and annotation.</title>
        <authorList>
            <consortium name="The Broad Institute Genomics Platform"/>
            <consortium name="The Broad Institute Genome Sequencing Center for Infectious Disease"/>
            <person name="Wu L."/>
            <person name="Ma J."/>
        </authorList>
    </citation>
    <scope>NUCLEOTIDE SEQUENCE [LARGE SCALE GENOMIC DNA]</scope>
    <source>
        <strain evidence="2">NBRC 100033</strain>
    </source>
</reference>
<keyword evidence="2" id="KW-1185">Reference proteome</keyword>
<dbReference type="Gene3D" id="3.40.50.150">
    <property type="entry name" value="Vaccinia Virus protein VP39"/>
    <property type="match status" value="1"/>
</dbReference>
<dbReference type="SUPFAM" id="SSF53335">
    <property type="entry name" value="S-adenosyl-L-methionine-dependent methyltransferases"/>
    <property type="match status" value="1"/>
</dbReference>
<dbReference type="InterPro" id="IPR019410">
    <property type="entry name" value="Methyltransf_16"/>
</dbReference>
<sequence>MQGYQVRKLAIEVGAFKGRLRALSDKQQFFDPQGSAAKAGICSASWSLFGQLWPASQVLAKAVKQLDIKSRRILELGCGLGLPSLVLQYRGADITASDHHPLSESFLDYNANLNHLPAIPYLDLPWGKEAKEIKPFDVIVGSDILYEPNHSTLLVDLIKRIAKPKAKVMISCPGRGHRNKFSNAMQDLGFSLVEKRVAFAEDEKAPFKGRLLTYRREG</sequence>
<evidence type="ECO:0000313" key="2">
    <source>
        <dbReference type="Proteomes" id="UP001156682"/>
    </source>
</evidence>
<dbReference type="EMBL" id="BSOR01000026">
    <property type="protein sequence ID" value="GLR64006.1"/>
    <property type="molecule type" value="Genomic_DNA"/>
</dbReference>
<accession>A0ABQ5ZZA8</accession>
<protein>
    <submittedName>
        <fullName evidence="1">Methyltransferase type 12</fullName>
    </submittedName>
</protein>
<dbReference type="Pfam" id="PF10294">
    <property type="entry name" value="Methyltransf_16"/>
    <property type="match status" value="1"/>
</dbReference>
<dbReference type="RefSeq" id="WP_027850801.1">
    <property type="nucleotide sequence ID" value="NZ_BSOR01000026.1"/>
</dbReference>
<dbReference type="GO" id="GO:0008168">
    <property type="term" value="F:methyltransferase activity"/>
    <property type="evidence" value="ECO:0007669"/>
    <property type="project" value="UniProtKB-KW"/>
</dbReference>
<organism evidence="1 2">
    <name type="scientific">Marinospirillum insulare</name>
    <dbReference type="NCBI Taxonomy" id="217169"/>
    <lineage>
        <taxon>Bacteria</taxon>
        <taxon>Pseudomonadati</taxon>
        <taxon>Pseudomonadota</taxon>
        <taxon>Gammaproteobacteria</taxon>
        <taxon>Oceanospirillales</taxon>
        <taxon>Oceanospirillaceae</taxon>
        <taxon>Marinospirillum</taxon>
    </lineage>
</organism>
<gene>
    <name evidence="1" type="ORF">GCM10007878_14440</name>
</gene>
<dbReference type="InterPro" id="IPR029063">
    <property type="entry name" value="SAM-dependent_MTases_sf"/>
</dbReference>
<keyword evidence="1" id="KW-0489">Methyltransferase</keyword>